<keyword evidence="2" id="KW-0472">Membrane</keyword>
<feature type="compositionally biased region" description="Polar residues" evidence="1">
    <location>
        <begin position="179"/>
        <end position="198"/>
    </location>
</feature>
<keyword evidence="2" id="KW-0812">Transmembrane</keyword>
<organism evidence="4 5">
    <name type="scientific">Cohnella fermenti</name>
    <dbReference type="NCBI Taxonomy" id="2565925"/>
    <lineage>
        <taxon>Bacteria</taxon>
        <taxon>Bacillati</taxon>
        <taxon>Bacillota</taxon>
        <taxon>Bacilli</taxon>
        <taxon>Bacillales</taxon>
        <taxon>Paenibacillaceae</taxon>
        <taxon>Cohnella</taxon>
    </lineage>
</organism>
<evidence type="ECO:0000313" key="4">
    <source>
        <dbReference type="EMBL" id="THF77804.1"/>
    </source>
</evidence>
<reference evidence="4 5" key="1">
    <citation type="submission" date="2019-04" db="EMBL/GenBank/DDBJ databases">
        <title>Cohnella sp. nov. isolated from preserved vegetables.</title>
        <authorList>
            <person name="Lin S.-Y."/>
            <person name="Hung M.-H."/>
            <person name="Young C.-C."/>
        </authorList>
    </citation>
    <scope>NUCLEOTIDE SEQUENCE [LARGE SCALE GENOMIC DNA]</scope>
    <source>
        <strain evidence="4 5">CC-MHH1044</strain>
    </source>
</reference>
<dbReference type="EMBL" id="SSOB01000018">
    <property type="protein sequence ID" value="THF77804.1"/>
    <property type="molecule type" value="Genomic_DNA"/>
</dbReference>
<feature type="domain" description="SLH" evidence="3">
    <location>
        <begin position="397"/>
        <end position="460"/>
    </location>
</feature>
<dbReference type="PANTHER" id="PTHR43308">
    <property type="entry name" value="OUTER MEMBRANE PROTEIN ALPHA-RELATED"/>
    <property type="match status" value="1"/>
</dbReference>
<dbReference type="OrthoDB" id="2727970at2"/>
<dbReference type="PANTHER" id="PTHR43308:SF5">
    <property type="entry name" value="S-LAYER PROTEIN _ PEPTIDOGLYCAN ENDO-BETA-N-ACETYLGLUCOSAMINIDASE"/>
    <property type="match status" value="1"/>
</dbReference>
<feature type="region of interest" description="Disordered" evidence="1">
    <location>
        <begin position="179"/>
        <end position="199"/>
    </location>
</feature>
<accession>A0A4S4BS02</accession>
<proteinExistence type="predicted"/>
<feature type="transmembrane region" description="Helical" evidence="2">
    <location>
        <begin position="48"/>
        <end position="66"/>
    </location>
</feature>
<dbReference type="AlphaFoldDB" id="A0A4S4BS02"/>
<dbReference type="PROSITE" id="PS51272">
    <property type="entry name" value="SLH"/>
    <property type="match status" value="3"/>
</dbReference>
<name>A0A4S4BS02_9BACL</name>
<keyword evidence="5" id="KW-1185">Reference proteome</keyword>
<evidence type="ECO:0000256" key="2">
    <source>
        <dbReference type="SAM" id="Phobius"/>
    </source>
</evidence>
<dbReference type="InterPro" id="IPR001119">
    <property type="entry name" value="SLH_dom"/>
</dbReference>
<evidence type="ECO:0000256" key="1">
    <source>
        <dbReference type="SAM" id="MobiDB-lite"/>
    </source>
</evidence>
<evidence type="ECO:0000313" key="5">
    <source>
        <dbReference type="Proteomes" id="UP000310636"/>
    </source>
</evidence>
<evidence type="ECO:0000259" key="3">
    <source>
        <dbReference type="PROSITE" id="PS51272"/>
    </source>
</evidence>
<keyword evidence="2" id="KW-1133">Transmembrane helix</keyword>
<gene>
    <name evidence="4" type="ORF">E6C55_15830</name>
</gene>
<dbReference type="Pfam" id="PF00395">
    <property type="entry name" value="SLH"/>
    <property type="match status" value="3"/>
</dbReference>
<protein>
    <recommendedName>
        <fullName evidence="3">SLH domain-containing protein</fullName>
    </recommendedName>
</protein>
<dbReference type="Proteomes" id="UP000310636">
    <property type="component" value="Unassembled WGS sequence"/>
</dbReference>
<dbReference type="InterPro" id="IPR051465">
    <property type="entry name" value="Cell_Envelope_Struct_Comp"/>
</dbReference>
<feature type="domain" description="SLH" evidence="3">
    <location>
        <begin position="461"/>
        <end position="523"/>
    </location>
</feature>
<feature type="domain" description="SLH" evidence="3">
    <location>
        <begin position="525"/>
        <end position="581"/>
    </location>
</feature>
<sequence>MSAAIPIESKLTSSIHSTGSLTFPFSWPDRSNFSNGEKKGRNPVKKTIASLLALLFILSPLSAYAASSLTLQLSATEVQRGGTILLSGTASGNGDIVVKIVNPKKAVFHIDVLTVSEGLYSAQVAIPSDEAAAPYGTYTVVAGDGTESATKTFAVVQNGGNPPVDPTDPVDPSNPVITTPDSSGKEIPSNSGTASGSVVQPALSEDGRYLVGSDTISKAIAQANAGSVTIELPESAVQAGTVLELPAEAIQALNGNSLDLVLTSNNRTIRLPAGAIPAASVEDGATIRLVIQAVYSDEVQALVNQSLAAAKDYKPTGVAIAVEIEWVSGDKTVGVHQLDKPAVVAIKLTNEQAKLISANLAGVYYIDGGAPQYVRGTLEGGTFTFRTAHFSLYSILEYAKTFSDLKGHWSENSVLGLAAKHIVSGVDDSRYEPNRSITRAEFAVMLMRTVDWTEQVDIPDASNPFKDVAADRYYTEQVAQASALGIVSGYEGAFRPNDRITREEAVVALLRAAKVIGRDVTSTAELGFADAGKISSWALEAVKAASSSGLIKGDGTQFHPGNPLSRAEIAVMIERLLPTGS</sequence>
<comment type="caution">
    <text evidence="4">The sequence shown here is derived from an EMBL/GenBank/DDBJ whole genome shotgun (WGS) entry which is preliminary data.</text>
</comment>